<dbReference type="FunFam" id="2.40.160.120:FF:000001">
    <property type="entry name" value="Oxysterol-binding protein"/>
    <property type="match status" value="1"/>
</dbReference>
<feature type="compositionally biased region" description="Acidic residues" evidence="9">
    <location>
        <begin position="505"/>
        <end position="520"/>
    </location>
</feature>
<dbReference type="GO" id="GO:0035621">
    <property type="term" value="P:ER to Golgi ceramide transport"/>
    <property type="evidence" value="ECO:0007669"/>
    <property type="project" value="TreeGrafter"/>
</dbReference>
<dbReference type="SUPFAM" id="SSF50729">
    <property type="entry name" value="PH domain-like"/>
    <property type="match status" value="1"/>
</dbReference>
<dbReference type="GO" id="GO:0006897">
    <property type="term" value="P:endocytosis"/>
    <property type="evidence" value="ECO:0007669"/>
    <property type="project" value="TreeGrafter"/>
</dbReference>
<evidence type="ECO:0008006" key="14">
    <source>
        <dbReference type="Google" id="ProtNLM"/>
    </source>
</evidence>
<dbReference type="GO" id="GO:0005886">
    <property type="term" value="C:plasma membrane"/>
    <property type="evidence" value="ECO:0007669"/>
    <property type="project" value="TreeGrafter"/>
</dbReference>
<evidence type="ECO:0000259" key="11">
    <source>
        <dbReference type="PROSITE" id="PS50866"/>
    </source>
</evidence>
<keyword evidence="13" id="KW-1185">Reference proteome</keyword>
<evidence type="ECO:0000256" key="3">
    <source>
        <dbReference type="ARBA" id="ARBA00022448"/>
    </source>
</evidence>
<dbReference type="PROSITE" id="PS50866">
    <property type="entry name" value="GOLD"/>
    <property type="match status" value="1"/>
</dbReference>
<feature type="region of interest" description="Disordered" evidence="9">
    <location>
        <begin position="876"/>
        <end position="896"/>
    </location>
</feature>
<dbReference type="GeneID" id="27691889"/>
<organism evidence="12 13">
    <name type="scientific">Spizellomyces punctatus (strain DAOM BR117)</name>
    <dbReference type="NCBI Taxonomy" id="645134"/>
    <lineage>
        <taxon>Eukaryota</taxon>
        <taxon>Fungi</taxon>
        <taxon>Fungi incertae sedis</taxon>
        <taxon>Chytridiomycota</taxon>
        <taxon>Chytridiomycota incertae sedis</taxon>
        <taxon>Chytridiomycetes</taxon>
        <taxon>Spizellomycetales</taxon>
        <taxon>Spizellomycetaceae</taxon>
        <taxon>Spizellomyces</taxon>
    </lineage>
</organism>
<keyword evidence="4" id="KW-0963">Cytoplasm</keyword>
<dbReference type="InterPro" id="IPR009038">
    <property type="entry name" value="GOLD_dom"/>
</dbReference>
<evidence type="ECO:0000313" key="13">
    <source>
        <dbReference type="Proteomes" id="UP000053201"/>
    </source>
</evidence>
<evidence type="ECO:0000256" key="1">
    <source>
        <dbReference type="ARBA" id="ARBA00004496"/>
    </source>
</evidence>
<dbReference type="InterPro" id="IPR018494">
    <property type="entry name" value="Oxysterol-bd_CS"/>
</dbReference>
<protein>
    <recommendedName>
        <fullName evidence="14">PH domain-containing protein</fullName>
    </recommendedName>
</protein>
<dbReference type="RefSeq" id="XP_016603924.1">
    <property type="nucleotide sequence ID" value="XM_016756902.1"/>
</dbReference>
<dbReference type="EMBL" id="KQ257474">
    <property type="protein sequence ID" value="KNC95884.1"/>
    <property type="molecule type" value="Genomic_DNA"/>
</dbReference>
<dbReference type="Gene3D" id="2.60.120.680">
    <property type="entry name" value="GOLD domain"/>
    <property type="match status" value="1"/>
</dbReference>
<dbReference type="eggNOG" id="KOG1737">
    <property type="taxonomic scope" value="Eukaryota"/>
</dbReference>
<keyword evidence="7" id="KW-0446">Lipid-binding</keyword>
<feature type="domain" description="PH" evidence="10">
    <location>
        <begin position="205"/>
        <end position="297"/>
    </location>
</feature>
<dbReference type="Proteomes" id="UP000053201">
    <property type="component" value="Unassembled WGS sequence"/>
</dbReference>
<sequence>MQEVTIRQRSAFKHFVNVDQPGKELCWNFFTRRKNISFGLYRKVNRAYTETGTYVLQSGTLREVGKSFVVVGSDGDEKTSTPSSPLVPRSKGTTSAVTPPEFAEYPPSLGALKDNASAKSFSESTEGSASGRRRKKESFIDPELVEIMPVTHYDSSKFTVKGSFYIEEPGIYVLLWDNTFSMNTSKKLFFFVALKDVEPSQAPVRKEMENWLLKKGNKKMQGFQKRWVTVDTNGTLSYYKHPGSFCRGSVELPKAAVHLDHDRSLIDIDSGQALYHFKAQSPQDFQAWISVLQRFTLAKTMSLGRESESGGKLIPDDDDTGSPWDGTAKGAMDPDLGDVQRKAENMVITLTNELGRLKELVESSRGRMDQRSQMKDFTLILNSISDVIANALSNANNMQRELYSYGETVRSQRERSHDAIQQTESALHACLADNNRVRRRFGLEPVTLTSFIAHASTTSLHLNNFHKAGSITSSMRDDVFYDAEEGGDSDDEESAESDSMHEAEEGLSSDEEFEDDDEGSNESFTPNRRSRQASTASTSGGATSEATVTQTIPPAKDETSKVAMPIQPLPIVRRTKLPAPTVSMQNISIMGILRNNVGKDLSTVAMPIALNEPLNLLQKLCEELEYCELLDQAASITDPVDRLALIAAFAVSGYASTIHRAGRKPFNPLLGETYECVREDKGFKFVSEKVSHHPPVMACHAESPNYIFFQDSQVKTKFWGKSMELIPTGTVHVAFPALGEHYTWTKVTTCMRNVFSSGRYLEHYGTMKIISHSSGHYCELSFKESGYFASAKNEVVGTICGPKGQKLMSLSGNWDKSLQKFHESAPNALEVVWRARPNPPNHPEIYGFTSFALELNELTPDLEGLLPNTDTRYRPDQRMYEEGRDEEAEREKQRLEQKQRDYRKMLESRGEQWHPQWFDLRPEEYSNGNRSWHYKGGYWESRGKFENVLDLWSSQSF</sequence>
<dbReference type="PROSITE" id="PS50003">
    <property type="entry name" value="PH_DOMAIN"/>
    <property type="match status" value="1"/>
</dbReference>
<feature type="region of interest" description="Disordered" evidence="9">
    <location>
        <begin position="481"/>
        <end position="562"/>
    </location>
</feature>
<evidence type="ECO:0000256" key="4">
    <source>
        <dbReference type="ARBA" id="ARBA00022490"/>
    </source>
</evidence>
<dbReference type="FunCoup" id="A0A0L0H4H7">
    <property type="interactions" value="125"/>
</dbReference>
<dbReference type="InterPro" id="IPR001849">
    <property type="entry name" value="PH_domain"/>
</dbReference>
<dbReference type="SMART" id="SM00233">
    <property type="entry name" value="PH"/>
    <property type="match status" value="1"/>
</dbReference>
<dbReference type="GO" id="GO:0032541">
    <property type="term" value="C:cortical endoplasmic reticulum"/>
    <property type="evidence" value="ECO:0007669"/>
    <property type="project" value="TreeGrafter"/>
</dbReference>
<evidence type="ECO:0000256" key="5">
    <source>
        <dbReference type="ARBA" id="ARBA00022553"/>
    </source>
</evidence>
<evidence type="ECO:0000256" key="6">
    <source>
        <dbReference type="ARBA" id="ARBA00023055"/>
    </source>
</evidence>
<dbReference type="GO" id="GO:0005829">
    <property type="term" value="C:cytosol"/>
    <property type="evidence" value="ECO:0007669"/>
    <property type="project" value="TreeGrafter"/>
</dbReference>
<evidence type="ECO:0000259" key="10">
    <source>
        <dbReference type="PROSITE" id="PS50003"/>
    </source>
</evidence>
<keyword evidence="5" id="KW-0597">Phosphoprotein</keyword>
<dbReference type="InterPro" id="IPR041680">
    <property type="entry name" value="PH_8"/>
</dbReference>
<accession>A0A0L0H4H7</accession>
<evidence type="ECO:0000313" key="12">
    <source>
        <dbReference type="EMBL" id="KNC95884.1"/>
    </source>
</evidence>
<dbReference type="PANTHER" id="PTHR10972:SF203">
    <property type="entry name" value="OXYSTEROL-BINDING PROTEIN HOMOLOG 3"/>
    <property type="match status" value="1"/>
</dbReference>
<evidence type="ECO:0000256" key="8">
    <source>
        <dbReference type="RuleBase" id="RU003844"/>
    </source>
</evidence>
<dbReference type="GO" id="GO:0006887">
    <property type="term" value="P:exocytosis"/>
    <property type="evidence" value="ECO:0007669"/>
    <property type="project" value="TreeGrafter"/>
</dbReference>
<dbReference type="PROSITE" id="PS01013">
    <property type="entry name" value="OSBP"/>
    <property type="match status" value="1"/>
</dbReference>
<dbReference type="InterPro" id="IPR011993">
    <property type="entry name" value="PH-like_dom_sf"/>
</dbReference>
<comment type="subcellular location">
    <subcellularLocation>
        <location evidence="1">Cytoplasm</location>
    </subcellularLocation>
</comment>
<gene>
    <name evidence="12" type="ORF">SPPG_08747</name>
</gene>
<dbReference type="GO" id="GO:0034727">
    <property type="term" value="P:piecemeal microautophagy of the nucleus"/>
    <property type="evidence" value="ECO:0007669"/>
    <property type="project" value="TreeGrafter"/>
</dbReference>
<evidence type="ECO:0000256" key="7">
    <source>
        <dbReference type="ARBA" id="ARBA00023121"/>
    </source>
</evidence>
<dbReference type="InterPro" id="IPR036598">
    <property type="entry name" value="GOLD_dom_sf"/>
</dbReference>
<evidence type="ECO:0000256" key="9">
    <source>
        <dbReference type="SAM" id="MobiDB-lite"/>
    </source>
</evidence>
<dbReference type="GO" id="GO:0030011">
    <property type="term" value="P:maintenance of cell polarity"/>
    <property type="evidence" value="ECO:0007669"/>
    <property type="project" value="TreeGrafter"/>
</dbReference>
<dbReference type="Gene3D" id="2.40.160.120">
    <property type="match status" value="1"/>
</dbReference>
<comment type="similarity">
    <text evidence="2 8">Belongs to the OSBP family.</text>
</comment>
<dbReference type="GO" id="GO:0120009">
    <property type="term" value="P:intermembrane lipid transfer"/>
    <property type="evidence" value="ECO:0007669"/>
    <property type="project" value="UniProtKB-ARBA"/>
</dbReference>
<dbReference type="AlphaFoldDB" id="A0A0L0H4H7"/>
<proteinExistence type="inferred from homology"/>
<dbReference type="Pfam" id="PF01237">
    <property type="entry name" value="Oxysterol_BP"/>
    <property type="match status" value="1"/>
</dbReference>
<dbReference type="SUPFAM" id="SSF101576">
    <property type="entry name" value="Supernatant protein factor (SPF), C-terminal domain"/>
    <property type="match status" value="1"/>
</dbReference>
<feature type="compositionally biased region" description="Acidic residues" evidence="9">
    <location>
        <begin position="481"/>
        <end position="496"/>
    </location>
</feature>
<dbReference type="STRING" id="645134.A0A0L0H4H7"/>
<dbReference type="Gene3D" id="2.30.29.30">
    <property type="entry name" value="Pleckstrin-homology domain (PH domain)/Phosphotyrosine-binding domain (PTB)"/>
    <property type="match status" value="1"/>
</dbReference>
<dbReference type="InterPro" id="IPR037239">
    <property type="entry name" value="OSBP_sf"/>
</dbReference>
<dbReference type="OrthoDB" id="1854502at2759"/>
<name>A0A0L0H4H7_SPIPD</name>
<dbReference type="SUPFAM" id="SSF144000">
    <property type="entry name" value="Oxysterol-binding protein-like"/>
    <property type="match status" value="1"/>
</dbReference>
<dbReference type="Pfam" id="PF15409">
    <property type="entry name" value="PH_8"/>
    <property type="match status" value="1"/>
</dbReference>
<keyword evidence="3" id="KW-0813">Transport</keyword>
<keyword evidence="6" id="KW-0445">Lipid transport</keyword>
<reference evidence="12 13" key="1">
    <citation type="submission" date="2009-08" db="EMBL/GenBank/DDBJ databases">
        <title>The Genome Sequence of Spizellomyces punctatus strain DAOM BR117.</title>
        <authorList>
            <consortium name="The Broad Institute Genome Sequencing Platform"/>
            <person name="Russ C."/>
            <person name="Cuomo C."/>
            <person name="Shea T."/>
            <person name="Young S.K."/>
            <person name="Zeng Q."/>
            <person name="Koehrsen M."/>
            <person name="Haas B."/>
            <person name="Borodovsky M."/>
            <person name="Guigo R."/>
            <person name="Alvarado L."/>
            <person name="Berlin A."/>
            <person name="Bochicchio J."/>
            <person name="Borenstein D."/>
            <person name="Chapman S."/>
            <person name="Chen Z."/>
            <person name="Engels R."/>
            <person name="Freedman E."/>
            <person name="Gellesch M."/>
            <person name="Goldberg J."/>
            <person name="Griggs A."/>
            <person name="Gujja S."/>
            <person name="Heiman D."/>
            <person name="Hepburn T."/>
            <person name="Howarth C."/>
            <person name="Jen D."/>
            <person name="Larson L."/>
            <person name="Lewis B."/>
            <person name="Mehta T."/>
            <person name="Park D."/>
            <person name="Pearson M."/>
            <person name="Roberts A."/>
            <person name="Saif S."/>
            <person name="Shenoy N."/>
            <person name="Sisk P."/>
            <person name="Stolte C."/>
            <person name="Sykes S."/>
            <person name="Thomson T."/>
            <person name="Walk T."/>
            <person name="White J."/>
            <person name="Yandava C."/>
            <person name="Burger G."/>
            <person name="Gray M.W."/>
            <person name="Holland P.W.H."/>
            <person name="King N."/>
            <person name="Lang F.B.F."/>
            <person name="Roger A.J."/>
            <person name="Ruiz-Trillo I."/>
            <person name="Lander E."/>
            <person name="Nusbaum C."/>
        </authorList>
    </citation>
    <scope>NUCLEOTIDE SEQUENCE [LARGE SCALE GENOMIC DNA]</scope>
    <source>
        <strain evidence="12 13">DAOM BR117</strain>
    </source>
</reference>
<dbReference type="PANTHER" id="PTHR10972">
    <property type="entry name" value="OXYSTEROL-BINDING PROTEIN-RELATED"/>
    <property type="match status" value="1"/>
</dbReference>
<feature type="compositionally biased region" description="Low complexity" evidence="9">
    <location>
        <begin position="533"/>
        <end position="547"/>
    </location>
</feature>
<evidence type="ECO:0000256" key="2">
    <source>
        <dbReference type="ARBA" id="ARBA00008842"/>
    </source>
</evidence>
<dbReference type="Gene3D" id="3.30.70.3490">
    <property type="match status" value="1"/>
</dbReference>
<dbReference type="GO" id="GO:0032934">
    <property type="term" value="F:sterol binding"/>
    <property type="evidence" value="ECO:0007669"/>
    <property type="project" value="TreeGrafter"/>
</dbReference>
<feature type="region of interest" description="Disordered" evidence="9">
    <location>
        <begin position="72"/>
        <end position="135"/>
    </location>
</feature>
<dbReference type="InterPro" id="IPR000648">
    <property type="entry name" value="Oxysterol-bd"/>
</dbReference>
<dbReference type="InParanoid" id="A0A0L0H4H7"/>
<feature type="compositionally biased region" description="Polar residues" evidence="9">
    <location>
        <begin position="117"/>
        <end position="128"/>
    </location>
</feature>
<dbReference type="VEuPathDB" id="FungiDB:SPPG_08747"/>
<dbReference type="GO" id="GO:0097038">
    <property type="term" value="C:perinuclear endoplasmic reticulum"/>
    <property type="evidence" value="ECO:0007669"/>
    <property type="project" value="TreeGrafter"/>
</dbReference>
<feature type="domain" description="GOLD" evidence="11">
    <location>
        <begin position="1"/>
        <end position="194"/>
    </location>
</feature>
<dbReference type="OMA" id="SYFVRWV"/>